<name>A0A6J5YRU8_9ZZZZ</name>
<organism evidence="3">
    <name type="scientific">freshwater metagenome</name>
    <dbReference type="NCBI Taxonomy" id="449393"/>
    <lineage>
        <taxon>unclassified sequences</taxon>
        <taxon>metagenomes</taxon>
        <taxon>ecological metagenomes</taxon>
    </lineage>
</organism>
<proteinExistence type="predicted"/>
<dbReference type="InterPro" id="IPR050272">
    <property type="entry name" value="Isochorismatase-like_hydrls"/>
</dbReference>
<dbReference type="EMBL" id="CAESAB010000008">
    <property type="protein sequence ID" value="CAB4333215.1"/>
    <property type="molecule type" value="Genomic_DNA"/>
</dbReference>
<dbReference type="CDD" id="cd00431">
    <property type="entry name" value="cysteine_hydrolases"/>
    <property type="match status" value="1"/>
</dbReference>
<dbReference type="InterPro" id="IPR000868">
    <property type="entry name" value="Isochorismatase-like_dom"/>
</dbReference>
<dbReference type="PANTHER" id="PTHR43540:SF6">
    <property type="entry name" value="ISOCHORISMATASE-LIKE DOMAIN-CONTAINING PROTEIN"/>
    <property type="match status" value="1"/>
</dbReference>
<accession>A0A6J5YRU8</accession>
<dbReference type="GO" id="GO:0016787">
    <property type="term" value="F:hydrolase activity"/>
    <property type="evidence" value="ECO:0007669"/>
    <property type="project" value="UniProtKB-KW"/>
</dbReference>
<dbReference type="AlphaFoldDB" id="A0A6J5YRU8"/>
<keyword evidence="1" id="KW-0378">Hydrolase</keyword>
<dbReference type="InterPro" id="IPR036380">
    <property type="entry name" value="Isochorismatase-like_sf"/>
</dbReference>
<reference evidence="3" key="1">
    <citation type="submission" date="2020-05" db="EMBL/GenBank/DDBJ databases">
        <authorList>
            <person name="Chiriac C."/>
            <person name="Salcher M."/>
            <person name="Ghai R."/>
            <person name="Kavagutti S V."/>
        </authorList>
    </citation>
    <scope>NUCLEOTIDE SEQUENCE</scope>
</reference>
<dbReference type="PANTHER" id="PTHR43540">
    <property type="entry name" value="PEROXYUREIDOACRYLATE/UREIDOACRYLATE AMIDOHYDROLASE-RELATED"/>
    <property type="match status" value="1"/>
</dbReference>
<gene>
    <name evidence="3" type="ORF">UFOPK3820_00364</name>
</gene>
<evidence type="ECO:0000259" key="2">
    <source>
        <dbReference type="Pfam" id="PF00857"/>
    </source>
</evidence>
<feature type="domain" description="Isochorismatase-like" evidence="2">
    <location>
        <begin position="30"/>
        <end position="195"/>
    </location>
</feature>
<evidence type="ECO:0000256" key="1">
    <source>
        <dbReference type="ARBA" id="ARBA00022801"/>
    </source>
</evidence>
<sequence length="231" mass="25134">MSSLDFTYKNIDKYINRSNMIVDKIDPKKSLLLVLDMQHACVTRGGAMYIPSIGGAPEGADVVQPVLNVLNACRKVGIPVVWSMWGLREDGKDAGYADKKWGVDLMNFPGSWGHGGDELDSNLVPLPGEPIMKKHRFSSFYGTALNEYMKRAGADTLIIAGVSTANCMLTTAIDGANQDIKVICLADTTSAIPASLENQPDGYGQHWEALRNIQANHGDVRLSTEILPQLV</sequence>
<dbReference type="SUPFAM" id="SSF52499">
    <property type="entry name" value="Isochorismatase-like hydrolases"/>
    <property type="match status" value="1"/>
</dbReference>
<dbReference type="Pfam" id="PF00857">
    <property type="entry name" value="Isochorismatase"/>
    <property type="match status" value="1"/>
</dbReference>
<protein>
    <submittedName>
        <fullName evidence="3">Unannotated protein</fullName>
    </submittedName>
</protein>
<dbReference type="Gene3D" id="3.40.50.850">
    <property type="entry name" value="Isochorismatase-like"/>
    <property type="match status" value="1"/>
</dbReference>
<evidence type="ECO:0000313" key="3">
    <source>
        <dbReference type="EMBL" id="CAB4333215.1"/>
    </source>
</evidence>